<evidence type="ECO:0000313" key="1">
    <source>
        <dbReference type="EMBL" id="KAK8047484.1"/>
    </source>
</evidence>
<evidence type="ECO:0000313" key="2">
    <source>
        <dbReference type="Proteomes" id="UP001446871"/>
    </source>
</evidence>
<gene>
    <name evidence="1" type="ORF">PG996_015548</name>
</gene>
<evidence type="ECO:0008006" key="3">
    <source>
        <dbReference type="Google" id="ProtNLM"/>
    </source>
</evidence>
<dbReference type="Proteomes" id="UP001446871">
    <property type="component" value="Unassembled WGS sequence"/>
</dbReference>
<name>A0ABR1TLI1_9PEZI</name>
<organism evidence="1 2">
    <name type="scientific">Apiospora saccharicola</name>
    <dbReference type="NCBI Taxonomy" id="335842"/>
    <lineage>
        <taxon>Eukaryota</taxon>
        <taxon>Fungi</taxon>
        <taxon>Dikarya</taxon>
        <taxon>Ascomycota</taxon>
        <taxon>Pezizomycotina</taxon>
        <taxon>Sordariomycetes</taxon>
        <taxon>Xylariomycetidae</taxon>
        <taxon>Amphisphaeriales</taxon>
        <taxon>Apiosporaceae</taxon>
        <taxon>Apiospora</taxon>
    </lineage>
</organism>
<reference evidence="1 2" key="1">
    <citation type="submission" date="2023-01" db="EMBL/GenBank/DDBJ databases">
        <title>Analysis of 21 Apiospora genomes using comparative genomics revels a genus with tremendous synthesis potential of carbohydrate active enzymes and secondary metabolites.</title>
        <authorList>
            <person name="Sorensen T."/>
        </authorList>
    </citation>
    <scope>NUCLEOTIDE SEQUENCE [LARGE SCALE GENOMIC DNA]</scope>
    <source>
        <strain evidence="1 2">CBS 83171</strain>
    </source>
</reference>
<protein>
    <recommendedName>
        <fullName evidence="3">F-box domain-containing protein</fullName>
    </recommendedName>
</protein>
<keyword evidence="2" id="KW-1185">Reference proteome</keyword>
<sequence length="349" mass="40186">MAGLVTLPEEVLLQILKDVAQASRSDIFFPECREVKGPSKGYDYAVRTCDNFPMDIHYPHSNTTVRYGRYVTPDAQWEHISDWLVLNSTCTRIRRLGREAWYCSRTFAMYSNLPTLIKGLGLDRGLPAPYEPQSQVLKLAHTMDLSRIERVVFVDNYENTSAGLLALPKSLSLFPELRHCVLVYGYTRRATSPLNKDRLPANRAYGILQTAVTGESIKSIKEHMKKEEEEGEENRKRIGMPRDLYEAYLRRLGTFQRLAFKEQDENNRTIMSSELQDFVHRFGVSEKVHIDLRFPLQSDSLESGLHTPYVLLARLKKYVWPVLHLKDRVLKEQEAQQQGVSTFCQGSLL</sequence>
<dbReference type="EMBL" id="JAQQWM010000009">
    <property type="protein sequence ID" value="KAK8047484.1"/>
    <property type="molecule type" value="Genomic_DNA"/>
</dbReference>
<comment type="caution">
    <text evidence="1">The sequence shown here is derived from an EMBL/GenBank/DDBJ whole genome shotgun (WGS) entry which is preliminary data.</text>
</comment>
<accession>A0ABR1TLI1</accession>
<proteinExistence type="predicted"/>